<evidence type="ECO:0000313" key="14">
    <source>
        <dbReference type="EMBL" id="KAH8038499.1"/>
    </source>
</evidence>
<evidence type="ECO:0000313" key="15">
    <source>
        <dbReference type="Proteomes" id="UP000821866"/>
    </source>
</evidence>
<evidence type="ECO:0000259" key="13">
    <source>
        <dbReference type="Pfam" id="PF03188"/>
    </source>
</evidence>
<sequence>MRGSPFEVPDCTHRSRRSARKPLGVPARGATVNIRYRLLCGFVAFLFPGVRQWLRAQYLPLHVYFGLAIFVLAVATALMGILEKLIFSLCANSASSLASFWSEAASAFARVPLTLFAQLTLNDVSAPGFPGSWALDWERDFDLERFLDLEQFFDFERLFLSCGKLGEDSDMLSLAALA</sequence>
<keyword evidence="7" id="KW-0249">Electron transport</keyword>
<name>A0A9J6EVE1_RHIMP</name>
<evidence type="ECO:0000256" key="12">
    <source>
        <dbReference type="SAM" id="Phobius"/>
    </source>
</evidence>
<keyword evidence="9" id="KW-0408">Iron</keyword>
<feature type="transmembrane region" description="Helical" evidence="12">
    <location>
        <begin position="61"/>
        <end position="82"/>
    </location>
</feature>
<keyword evidence="10 12" id="KW-0472">Membrane</keyword>
<evidence type="ECO:0000256" key="7">
    <source>
        <dbReference type="ARBA" id="ARBA00022982"/>
    </source>
</evidence>
<reference evidence="14" key="1">
    <citation type="journal article" date="2020" name="Cell">
        <title>Large-Scale Comparative Analyses of Tick Genomes Elucidate Their Genetic Diversity and Vector Capacities.</title>
        <authorList>
            <consortium name="Tick Genome and Microbiome Consortium (TIGMIC)"/>
            <person name="Jia N."/>
            <person name="Wang J."/>
            <person name="Shi W."/>
            <person name="Du L."/>
            <person name="Sun Y."/>
            <person name="Zhan W."/>
            <person name="Jiang J.F."/>
            <person name="Wang Q."/>
            <person name="Zhang B."/>
            <person name="Ji P."/>
            <person name="Bell-Sakyi L."/>
            <person name="Cui X.M."/>
            <person name="Yuan T.T."/>
            <person name="Jiang B.G."/>
            <person name="Yang W.F."/>
            <person name="Lam T.T."/>
            <person name="Chang Q.C."/>
            <person name="Ding S.J."/>
            <person name="Wang X.J."/>
            <person name="Zhu J.G."/>
            <person name="Ruan X.D."/>
            <person name="Zhao L."/>
            <person name="Wei J.T."/>
            <person name="Ye R.Z."/>
            <person name="Que T.C."/>
            <person name="Du C.H."/>
            <person name="Zhou Y.H."/>
            <person name="Cheng J.X."/>
            <person name="Dai P.F."/>
            <person name="Guo W.B."/>
            <person name="Han X.H."/>
            <person name="Huang E.J."/>
            <person name="Li L.F."/>
            <person name="Wei W."/>
            <person name="Gao Y.C."/>
            <person name="Liu J.Z."/>
            <person name="Shao H.Z."/>
            <person name="Wang X."/>
            <person name="Wang C.C."/>
            <person name="Yang T.C."/>
            <person name="Huo Q.B."/>
            <person name="Li W."/>
            <person name="Chen H.Y."/>
            <person name="Chen S.E."/>
            <person name="Zhou L.G."/>
            <person name="Ni X.B."/>
            <person name="Tian J.H."/>
            <person name="Sheng Y."/>
            <person name="Liu T."/>
            <person name="Pan Y.S."/>
            <person name="Xia L.Y."/>
            <person name="Li J."/>
            <person name="Zhao F."/>
            <person name="Cao W.C."/>
        </authorList>
    </citation>
    <scope>NUCLEOTIDE SEQUENCE</scope>
    <source>
        <strain evidence="14">Rmic-2018</strain>
    </source>
</reference>
<evidence type="ECO:0000256" key="8">
    <source>
        <dbReference type="ARBA" id="ARBA00022989"/>
    </source>
</evidence>
<evidence type="ECO:0000256" key="6">
    <source>
        <dbReference type="ARBA" id="ARBA00022723"/>
    </source>
</evidence>
<evidence type="ECO:0000256" key="11">
    <source>
        <dbReference type="SAM" id="MobiDB-lite"/>
    </source>
</evidence>
<keyword evidence="6" id="KW-0479">Metal-binding</keyword>
<evidence type="ECO:0000256" key="2">
    <source>
        <dbReference type="ARBA" id="ARBA00004141"/>
    </source>
</evidence>
<evidence type="ECO:0000256" key="5">
    <source>
        <dbReference type="ARBA" id="ARBA00022692"/>
    </source>
</evidence>
<evidence type="ECO:0000256" key="1">
    <source>
        <dbReference type="ARBA" id="ARBA00001970"/>
    </source>
</evidence>
<keyword evidence="4" id="KW-0349">Heme</keyword>
<dbReference type="VEuPathDB" id="VectorBase:LOC119159458"/>
<dbReference type="GO" id="GO:0016020">
    <property type="term" value="C:membrane"/>
    <property type="evidence" value="ECO:0007669"/>
    <property type="project" value="UniProtKB-SubCell"/>
</dbReference>
<proteinExistence type="predicted"/>
<dbReference type="GO" id="GO:0046872">
    <property type="term" value="F:metal ion binding"/>
    <property type="evidence" value="ECO:0007669"/>
    <property type="project" value="UniProtKB-KW"/>
</dbReference>
<keyword evidence="3" id="KW-0813">Transport</keyword>
<comment type="subcellular location">
    <subcellularLocation>
        <location evidence="2">Membrane</location>
        <topology evidence="2">Multi-pass membrane protein</topology>
    </subcellularLocation>
</comment>
<keyword evidence="8 12" id="KW-1133">Transmembrane helix</keyword>
<comment type="cofactor">
    <cofactor evidence="1">
        <name>heme b</name>
        <dbReference type="ChEBI" id="CHEBI:60344"/>
    </cofactor>
</comment>
<feature type="region of interest" description="Disordered" evidence="11">
    <location>
        <begin position="1"/>
        <end position="22"/>
    </location>
</feature>
<dbReference type="EMBL" id="JABSTU010000001">
    <property type="protein sequence ID" value="KAH8038499.1"/>
    <property type="molecule type" value="Genomic_DNA"/>
</dbReference>
<dbReference type="InterPro" id="IPR006593">
    <property type="entry name" value="Cyt_b561/ferric_Rdtase_TM"/>
</dbReference>
<evidence type="ECO:0000256" key="4">
    <source>
        <dbReference type="ARBA" id="ARBA00022617"/>
    </source>
</evidence>
<dbReference type="AlphaFoldDB" id="A0A9J6EVE1"/>
<accession>A0A9J6EVE1</accession>
<dbReference type="GO" id="GO:0016491">
    <property type="term" value="F:oxidoreductase activity"/>
    <property type="evidence" value="ECO:0007669"/>
    <property type="project" value="InterPro"/>
</dbReference>
<feature type="domain" description="Cytochrome b561" evidence="13">
    <location>
        <begin position="36"/>
        <end position="88"/>
    </location>
</feature>
<dbReference type="Gene3D" id="1.20.120.1770">
    <property type="match status" value="1"/>
</dbReference>
<evidence type="ECO:0000256" key="3">
    <source>
        <dbReference type="ARBA" id="ARBA00022448"/>
    </source>
</evidence>
<gene>
    <name evidence="14" type="ORF">HPB51_001672</name>
</gene>
<comment type="caution">
    <text evidence="14">The sequence shown here is derived from an EMBL/GenBank/DDBJ whole genome shotgun (WGS) entry which is preliminary data.</text>
</comment>
<dbReference type="PANTHER" id="PTHR10106:SF0">
    <property type="entry name" value="LD36721P"/>
    <property type="match status" value="1"/>
</dbReference>
<keyword evidence="15" id="KW-1185">Reference proteome</keyword>
<dbReference type="PANTHER" id="PTHR10106">
    <property type="entry name" value="CYTOCHROME B561-RELATED"/>
    <property type="match status" value="1"/>
</dbReference>
<dbReference type="Pfam" id="PF03188">
    <property type="entry name" value="Cytochrom_B561"/>
    <property type="match status" value="1"/>
</dbReference>
<evidence type="ECO:0000256" key="10">
    <source>
        <dbReference type="ARBA" id="ARBA00023136"/>
    </source>
</evidence>
<keyword evidence="5 12" id="KW-0812">Transmembrane</keyword>
<reference evidence="14" key="2">
    <citation type="submission" date="2021-09" db="EMBL/GenBank/DDBJ databases">
        <authorList>
            <person name="Jia N."/>
            <person name="Wang J."/>
            <person name="Shi W."/>
            <person name="Du L."/>
            <person name="Sun Y."/>
            <person name="Zhan W."/>
            <person name="Jiang J."/>
            <person name="Wang Q."/>
            <person name="Zhang B."/>
            <person name="Ji P."/>
            <person name="Sakyi L.B."/>
            <person name="Cui X."/>
            <person name="Yuan T."/>
            <person name="Jiang B."/>
            <person name="Yang W."/>
            <person name="Lam T.T.-Y."/>
            <person name="Chang Q."/>
            <person name="Ding S."/>
            <person name="Wang X."/>
            <person name="Zhu J."/>
            <person name="Ruan X."/>
            <person name="Zhao L."/>
            <person name="Wei J."/>
            <person name="Que T."/>
            <person name="Du C."/>
            <person name="Cheng J."/>
            <person name="Dai P."/>
            <person name="Han X."/>
            <person name="Huang E."/>
            <person name="Gao Y."/>
            <person name="Liu J."/>
            <person name="Shao H."/>
            <person name="Ye R."/>
            <person name="Li L."/>
            <person name="Wei W."/>
            <person name="Wang X."/>
            <person name="Wang C."/>
            <person name="Huo Q."/>
            <person name="Li W."/>
            <person name="Guo W."/>
            <person name="Chen H."/>
            <person name="Chen S."/>
            <person name="Zhou L."/>
            <person name="Zhou L."/>
            <person name="Ni X."/>
            <person name="Tian J."/>
            <person name="Zhou Y."/>
            <person name="Sheng Y."/>
            <person name="Liu T."/>
            <person name="Pan Y."/>
            <person name="Xia L."/>
            <person name="Li J."/>
            <person name="Zhao F."/>
            <person name="Cao W."/>
        </authorList>
    </citation>
    <scope>NUCLEOTIDE SEQUENCE</scope>
    <source>
        <strain evidence="14">Rmic-2018</strain>
        <tissue evidence="14">Larvae</tissue>
    </source>
</reference>
<dbReference type="Proteomes" id="UP000821866">
    <property type="component" value="Chromosome 1"/>
</dbReference>
<organism evidence="14 15">
    <name type="scientific">Rhipicephalus microplus</name>
    <name type="common">Cattle tick</name>
    <name type="synonym">Boophilus microplus</name>
    <dbReference type="NCBI Taxonomy" id="6941"/>
    <lineage>
        <taxon>Eukaryota</taxon>
        <taxon>Metazoa</taxon>
        <taxon>Ecdysozoa</taxon>
        <taxon>Arthropoda</taxon>
        <taxon>Chelicerata</taxon>
        <taxon>Arachnida</taxon>
        <taxon>Acari</taxon>
        <taxon>Parasitiformes</taxon>
        <taxon>Ixodida</taxon>
        <taxon>Ixodoidea</taxon>
        <taxon>Ixodidae</taxon>
        <taxon>Rhipicephalinae</taxon>
        <taxon>Rhipicephalus</taxon>
        <taxon>Boophilus</taxon>
    </lineage>
</organism>
<dbReference type="InterPro" id="IPR043205">
    <property type="entry name" value="CYB561/CYBRD1-like"/>
</dbReference>
<protein>
    <recommendedName>
        <fullName evidence="13">Cytochrome b561 domain-containing protein</fullName>
    </recommendedName>
</protein>
<evidence type="ECO:0000256" key="9">
    <source>
        <dbReference type="ARBA" id="ARBA00023004"/>
    </source>
</evidence>